<evidence type="ECO:0000313" key="3">
    <source>
        <dbReference type="EMBL" id="TCP35294.1"/>
    </source>
</evidence>
<gene>
    <name evidence="3" type="ORF">EV659_104145</name>
</gene>
<feature type="transmembrane region" description="Helical" evidence="1">
    <location>
        <begin position="40"/>
        <end position="58"/>
    </location>
</feature>
<dbReference type="Pfam" id="PF03703">
    <property type="entry name" value="bPH_2"/>
    <property type="match status" value="1"/>
</dbReference>
<dbReference type="PANTHER" id="PTHR34473">
    <property type="entry name" value="UPF0699 TRANSMEMBRANE PROTEIN YDBS"/>
    <property type="match status" value="1"/>
</dbReference>
<evidence type="ECO:0000256" key="1">
    <source>
        <dbReference type="SAM" id="Phobius"/>
    </source>
</evidence>
<dbReference type="RefSeq" id="WP_132708195.1">
    <property type="nucleotide sequence ID" value="NZ_JACIGF010000004.1"/>
</dbReference>
<protein>
    <recommendedName>
        <fullName evidence="2">YdbS-like PH domain-containing protein</fullName>
    </recommendedName>
</protein>
<dbReference type="EMBL" id="SLXO01000004">
    <property type="protein sequence ID" value="TCP35294.1"/>
    <property type="molecule type" value="Genomic_DNA"/>
</dbReference>
<feature type="transmembrane region" description="Helical" evidence="1">
    <location>
        <begin position="64"/>
        <end position="84"/>
    </location>
</feature>
<dbReference type="Proteomes" id="UP000295399">
    <property type="component" value="Unassembled WGS sequence"/>
</dbReference>
<dbReference type="InParanoid" id="A0A4R2PKI3"/>
<keyword evidence="1" id="KW-0472">Membrane</keyword>
<accession>A0A4R2PKI3</accession>
<reference evidence="3 4" key="1">
    <citation type="submission" date="2019-03" db="EMBL/GenBank/DDBJ databases">
        <title>Genomic Encyclopedia of Type Strains, Phase IV (KMG-IV): sequencing the most valuable type-strain genomes for metagenomic binning, comparative biology and taxonomic classification.</title>
        <authorList>
            <person name="Goeker M."/>
        </authorList>
    </citation>
    <scope>NUCLEOTIDE SEQUENCE [LARGE SCALE GENOMIC DNA]</scope>
    <source>
        <strain evidence="3 4">DSM 2132</strain>
    </source>
</reference>
<evidence type="ECO:0000313" key="4">
    <source>
        <dbReference type="Proteomes" id="UP000295399"/>
    </source>
</evidence>
<keyword evidence="4" id="KW-1185">Reference proteome</keyword>
<dbReference type="PANTHER" id="PTHR34473:SF3">
    <property type="entry name" value="TRANSMEMBRANE PROTEIN-RELATED"/>
    <property type="match status" value="1"/>
</dbReference>
<keyword evidence="1" id="KW-0812">Transmembrane</keyword>
<evidence type="ECO:0000259" key="2">
    <source>
        <dbReference type="Pfam" id="PF03703"/>
    </source>
</evidence>
<name>A0A4R2PKI3_RHOSA</name>
<sequence length="187" mass="19541">MIQPVFENPVLDAGALPRLSDVAFTAISPRHAAAVRAGQALVSVPLIAVLAVLAWAVPQPFWSLVAGVLAGATALEWAAAGLLAGPASRAKGYAVRAHDLVWRTGLLWRRRVAVPFGRIQHVETQRGPVERWFGLASVRVYTAGAEAADVALVGLDAAIAERLHQLLLAQAGGQPGGLSGELSGEPR</sequence>
<keyword evidence="1" id="KW-1133">Transmembrane helix</keyword>
<comment type="caution">
    <text evidence="3">The sequence shown here is derived from an EMBL/GenBank/DDBJ whole genome shotgun (WGS) entry which is preliminary data.</text>
</comment>
<dbReference type="InterPro" id="IPR005182">
    <property type="entry name" value="YdbS-like_PH"/>
</dbReference>
<proteinExistence type="predicted"/>
<dbReference type="AlphaFoldDB" id="A0A4R2PKI3"/>
<feature type="domain" description="YdbS-like PH" evidence="2">
    <location>
        <begin position="89"/>
        <end position="164"/>
    </location>
</feature>
<organism evidence="3 4">
    <name type="scientific">Rhodothalassium salexigens DSM 2132</name>
    <dbReference type="NCBI Taxonomy" id="1188247"/>
    <lineage>
        <taxon>Bacteria</taxon>
        <taxon>Pseudomonadati</taxon>
        <taxon>Pseudomonadota</taxon>
        <taxon>Alphaproteobacteria</taxon>
        <taxon>Rhodothalassiales</taxon>
        <taxon>Rhodothalassiaceae</taxon>
        <taxon>Rhodothalassium</taxon>
    </lineage>
</organism>
<dbReference type="OrthoDB" id="1750577at2"/>